<keyword evidence="1" id="KW-1133">Transmembrane helix</keyword>
<organism evidence="2 3">
    <name type="scientific">Magnusiomyces paraingens</name>
    <dbReference type="NCBI Taxonomy" id="2606893"/>
    <lineage>
        <taxon>Eukaryota</taxon>
        <taxon>Fungi</taxon>
        <taxon>Dikarya</taxon>
        <taxon>Ascomycota</taxon>
        <taxon>Saccharomycotina</taxon>
        <taxon>Dipodascomycetes</taxon>
        <taxon>Dipodascales</taxon>
        <taxon>Dipodascaceae</taxon>
        <taxon>Magnusiomyces</taxon>
    </lineage>
</organism>
<accession>A0A5E8B920</accession>
<dbReference type="GeneID" id="43579704"/>
<dbReference type="EMBL" id="CABVLU010000001">
    <property type="protein sequence ID" value="VVT45768.1"/>
    <property type="molecule type" value="Genomic_DNA"/>
</dbReference>
<dbReference type="Gene3D" id="3.40.50.150">
    <property type="entry name" value="Vaccinia Virus protein VP39"/>
    <property type="match status" value="1"/>
</dbReference>
<dbReference type="SUPFAM" id="SSF53335">
    <property type="entry name" value="S-adenosyl-L-methionine-dependent methyltransferases"/>
    <property type="match status" value="1"/>
</dbReference>
<dbReference type="AlphaFoldDB" id="A0A5E8B920"/>
<dbReference type="OrthoDB" id="2016285at2759"/>
<keyword evidence="1" id="KW-0812">Transmembrane</keyword>
<evidence type="ECO:0000256" key="1">
    <source>
        <dbReference type="SAM" id="Phobius"/>
    </source>
</evidence>
<sequence length="641" mass="73524">MEVPSSRKSVIPDISSLPPSDRIVELDRDAKIDSTVISKDIVDPGYSDDPKPESEPEEPSFWETQLIQILNYPELLLLFLPMYLVYLYFLSVESRPFFGNFSQVRVFLFIPISADFVIQLHRVFENRYNFNFPRISPLILLITLWATGRIVNQVCQASMDINFVEADTRQGIAVFLSSLPFTIIGGQTIFLAKYERHTTSFKQIAYTYAAAFALYFIPISNSIYLSLIVTTFSFIVSVYRDVYVNDTPRSIAVQTTVAIAFMAAFSGYYMRPPARSFLSSASFPYSSADQSITIWNSTDSISGKVIVGDLIPSKPSAFPQKKRKGGPEQDYDQPIRFLRIDHSLIGGIWMPKYPSLEESQSIYSAFYLQEISQYVVPPPYANPNNKSVILLGVGIGASAKGFEENGYTVDLLELDPAIYENAVKYFGLNPNYHVQFGNALDWIYSYDKDNVPKKRYSVINHDFFSGENGDSKLFEEKTFEIIKNKILEKDTGVLTVNVYGSPNDFKILRIYENLQNVFNQQCDMYHDKITDNMRKGSIYVEREEELNLVFLCRQKFGEKKLVIDDELINKTVKQNMRGVVLSSNHVRKIPRLSIIKLQDLIEVGVNENDSKETRWRILSRQSRKHWNVMDKVLPRIAWAYY</sequence>
<dbReference type="InterPro" id="IPR029063">
    <property type="entry name" value="SAM-dependent_MTases_sf"/>
</dbReference>
<evidence type="ECO:0000313" key="3">
    <source>
        <dbReference type="Proteomes" id="UP000398389"/>
    </source>
</evidence>
<feature type="transmembrane region" description="Helical" evidence="1">
    <location>
        <begin position="251"/>
        <end position="270"/>
    </location>
</feature>
<feature type="transmembrane region" description="Helical" evidence="1">
    <location>
        <begin position="135"/>
        <end position="152"/>
    </location>
</feature>
<dbReference type="RefSeq" id="XP_031851495.1">
    <property type="nucleotide sequence ID" value="XM_031995604.1"/>
</dbReference>
<evidence type="ECO:0008006" key="4">
    <source>
        <dbReference type="Google" id="ProtNLM"/>
    </source>
</evidence>
<gene>
    <name evidence="2" type="ORF">SAPINGB_P000881</name>
</gene>
<name>A0A5E8B920_9ASCO</name>
<feature type="transmembrane region" description="Helical" evidence="1">
    <location>
        <begin position="75"/>
        <end position="92"/>
    </location>
</feature>
<keyword evidence="3" id="KW-1185">Reference proteome</keyword>
<feature type="transmembrane region" description="Helical" evidence="1">
    <location>
        <begin position="172"/>
        <end position="194"/>
    </location>
</feature>
<feature type="transmembrane region" description="Helical" evidence="1">
    <location>
        <begin position="206"/>
        <end position="239"/>
    </location>
</feature>
<protein>
    <recommendedName>
        <fullName evidence="4">PABS domain-containing protein</fullName>
    </recommendedName>
</protein>
<evidence type="ECO:0000313" key="2">
    <source>
        <dbReference type="EMBL" id="VVT45768.1"/>
    </source>
</evidence>
<keyword evidence="1" id="KW-0472">Membrane</keyword>
<dbReference type="Proteomes" id="UP000398389">
    <property type="component" value="Unassembled WGS sequence"/>
</dbReference>
<proteinExistence type="predicted"/>
<reference evidence="2 3" key="1">
    <citation type="submission" date="2019-09" db="EMBL/GenBank/DDBJ databases">
        <authorList>
            <person name="Brejova B."/>
        </authorList>
    </citation>
    <scope>NUCLEOTIDE SEQUENCE [LARGE SCALE GENOMIC DNA]</scope>
</reference>